<dbReference type="EnsemblMetazoa" id="Aqu2.1.13801_001">
    <property type="protein sequence ID" value="Aqu2.1.13801_001"/>
    <property type="gene ID" value="Aqu2.1.13801"/>
</dbReference>
<accession>A0A1X7TH71</accession>
<evidence type="ECO:0000313" key="3">
    <source>
        <dbReference type="EnsemblMetazoa" id="Aqu2.1.13801_001"/>
    </source>
</evidence>
<proteinExistence type="predicted"/>
<dbReference type="CDD" id="cd00063">
    <property type="entry name" value="FN3"/>
    <property type="match status" value="1"/>
</dbReference>
<dbReference type="InterPro" id="IPR003961">
    <property type="entry name" value="FN3_dom"/>
</dbReference>
<keyword evidence="1" id="KW-0472">Membrane</keyword>
<sequence length="238" mass="26156">MSIQTLTTRDHSVLVGGVCKSDTAPVDYPVIMYEIGYQQSNDFCEESIDVLATNLANVSSTSFNITGLTPDTRYVFAVRAYTSNGYGEWSLVANETLAATIFITGTGSKTVSIAFGTAIAILTVALMISLVVNICLCFCIHRRSKNNPQEDEQEIVLQLCEPYSLKNAILAKQNETGGGGEESKVNHTTSGLDAVYDYTDHDQNDYQEYGNDPEYIYIPNMEALKDNAKGLKNDHDYV</sequence>
<name>A0A1X7TH71_AMPQE</name>
<feature type="domain" description="Fibronectin type-III" evidence="2">
    <location>
        <begin position="1"/>
        <end position="100"/>
    </location>
</feature>
<dbReference type="STRING" id="400682.A0A1X7TH71"/>
<dbReference type="AlphaFoldDB" id="A0A1X7TH71"/>
<feature type="transmembrane region" description="Helical" evidence="1">
    <location>
        <begin position="113"/>
        <end position="140"/>
    </location>
</feature>
<dbReference type="InterPro" id="IPR036116">
    <property type="entry name" value="FN3_sf"/>
</dbReference>
<protein>
    <recommendedName>
        <fullName evidence="2">Fibronectin type-III domain-containing protein</fullName>
    </recommendedName>
</protein>
<keyword evidence="1" id="KW-0812">Transmembrane</keyword>
<dbReference type="Pfam" id="PF00041">
    <property type="entry name" value="fn3"/>
    <property type="match status" value="1"/>
</dbReference>
<evidence type="ECO:0000259" key="2">
    <source>
        <dbReference type="PROSITE" id="PS50853"/>
    </source>
</evidence>
<keyword evidence="1" id="KW-1133">Transmembrane helix</keyword>
<dbReference type="InParanoid" id="A0A1X7TH71"/>
<dbReference type="SUPFAM" id="SSF49265">
    <property type="entry name" value="Fibronectin type III"/>
    <property type="match status" value="1"/>
</dbReference>
<dbReference type="Gene3D" id="2.60.40.10">
    <property type="entry name" value="Immunoglobulins"/>
    <property type="match status" value="1"/>
</dbReference>
<dbReference type="OrthoDB" id="5800423at2759"/>
<evidence type="ECO:0000256" key="1">
    <source>
        <dbReference type="SAM" id="Phobius"/>
    </source>
</evidence>
<organism evidence="3">
    <name type="scientific">Amphimedon queenslandica</name>
    <name type="common">Sponge</name>
    <dbReference type="NCBI Taxonomy" id="400682"/>
    <lineage>
        <taxon>Eukaryota</taxon>
        <taxon>Metazoa</taxon>
        <taxon>Porifera</taxon>
        <taxon>Demospongiae</taxon>
        <taxon>Heteroscleromorpha</taxon>
        <taxon>Haplosclerida</taxon>
        <taxon>Niphatidae</taxon>
        <taxon>Amphimedon</taxon>
    </lineage>
</organism>
<dbReference type="InterPro" id="IPR013783">
    <property type="entry name" value="Ig-like_fold"/>
</dbReference>
<reference evidence="3" key="1">
    <citation type="submission" date="2017-05" db="UniProtKB">
        <authorList>
            <consortium name="EnsemblMetazoa"/>
        </authorList>
    </citation>
    <scope>IDENTIFICATION</scope>
</reference>
<dbReference type="PROSITE" id="PS50853">
    <property type="entry name" value="FN3"/>
    <property type="match status" value="1"/>
</dbReference>
<dbReference type="PRINTS" id="PR00014">
    <property type="entry name" value="FNTYPEIII"/>
</dbReference>